<name>A0A6A6UKT4_9PEZI</name>
<proteinExistence type="inferred from homology"/>
<reference evidence="15" key="1">
    <citation type="journal article" date="2020" name="Stud. Mycol.">
        <title>101 Dothideomycetes genomes: a test case for predicting lifestyles and emergence of pathogens.</title>
        <authorList>
            <person name="Haridas S."/>
            <person name="Albert R."/>
            <person name="Binder M."/>
            <person name="Bloem J."/>
            <person name="Labutti K."/>
            <person name="Salamov A."/>
            <person name="Andreopoulos B."/>
            <person name="Baker S."/>
            <person name="Barry K."/>
            <person name="Bills G."/>
            <person name="Bluhm B."/>
            <person name="Cannon C."/>
            <person name="Castanera R."/>
            <person name="Culley D."/>
            <person name="Daum C."/>
            <person name="Ezra D."/>
            <person name="Gonzalez J."/>
            <person name="Henrissat B."/>
            <person name="Kuo A."/>
            <person name="Liang C."/>
            <person name="Lipzen A."/>
            <person name="Lutzoni F."/>
            <person name="Magnuson J."/>
            <person name="Mondo S."/>
            <person name="Nolan M."/>
            <person name="Ohm R."/>
            <person name="Pangilinan J."/>
            <person name="Park H.-J."/>
            <person name="Ramirez L."/>
            <person name="Alfaro M."/>
            <person name="Sun H."/>
            <person name="Tritt A."/>
            <person name="Yoshinaga Y."/>
            <person name="Zwiers L.-H."/>
            <person name="Turgeon B."/>
            <person name="Goodwin S."/>
            <person name="Spatafora J."/>
            <person name="Crous P."/>
            <person name="Grigoriev I."/>
        </authorList>
    </citation>
    <scope>NUCLEOTIDE SEQUENCE</scope>
    <source>
        <strain evidence="15">CBS 115976</strain>
    </source>
</reference>
<evidence type="ECO:0000256" key="5">
    <source>
        <dbReference type="ARBA" id="ARBA00022660"/>
    </source>
</evidence>
<comment type="similarity">
    <text evidence="2">Belongs to the complex I NDUFB4 subunit family.</text>
</comment>
<dbReference type="PANTHER" id="PTHR39476">
    <property type="entry name" value="NADH:UBIQUINONE OXIDOREDUCTASE 6.6KD SUBUNIT"/>
    <property type="match status" value="1"/>
</dbReference>
<keyword evidence="4" id="KW-0813">Transport</keyword>
<evidence type="ECO:0000256" key="6">
    <source>
        <dbReference type="ARBA" id="ARBA00022692"/>
    </source>
</evidence>
<dbReference type="AlphaFoldDB" id="A0A6A6UKT4"/>
<keyword evidence="10" id="KW-0496">Mitochondrion</keyword>
<dbReference type="InterPro" id="IPR009866">
    <property type="entry name" value="NADH_UbQ_OxRdtase_NDUFB4_su"/>
</dbReference>
<gene>
    <name evidence="15" type="ORF">BT63DRAFT_421039</name>
</gene>
<protein>
    <recommendedName>
        <fullName evidence="3">NADH dehydrogenase [ubiquinone] 1 beta subcomplex subunit 4</fullName>
    </recommendedName>
    <alternativeName>
        <fullName evidence="12">Complex I-B15</fullName>
    </alternativeName>
    <alternativeName>
        <fullName evidence="13">NADH-ubiquinone oxidoreductase B15 subunit</fullName>
    </alternativeName>
</protein>
<evidence type="ECO:0000256" key="11">
    <source>
        <dbReference type="ARBA" id="ARBA00023136"/>
    </source>
</evidence>
<keyword evidence="6 14" id="KW-0812">Transmembrane</keyword>
<feature type="transmembrane region" description="Helical" evidence="14">
    <location>
        <begin position="37"/>
        <end position="56"/>
    </location>
</feature>
<evidence type="ECO:0000256" key="14">
    <source>
        <dbReference type="SAM" id="Phobius"/>
    </source>
</evidence>
<dbReference type="Proteomes" id="UP000799302">
    <property type="component" value="Unassembled WGS sequence"/>
</dbReference>
<keyword evidence="7" id="KW-0999">Mitochondrion inner membrane</keyword>
<evidence type="ECO:0000256" key="7">
    <source>
        <dbReference type="ARBA" id="ARBA00022792"/>
    </source>
</evidence>
<comment type="subcellular location">
    <subcellularLocation>
        <location evidence="1">Mitochondrion inner membrane</location>
        <topology evidence="1">Single-pass membrane protein</topology>
    </subcellularLocation>
</comment>
<dbReference type="GO" id="GO:0005743">
    <property type="term" value="C:mitochondrial inner membrane"/>
    <property type="evidence" value="ECO:0007669"/>
    <property type="project" value="UniProtKB-SubCell"/>
</dbReference>
<dbReference type="Pfam" id="PF07225">
    <property type="entry name" value="NDUF_B4"/>
    <property type="match status" value="1"/>
</dbReference>
<dbReference type="PANTHER" id="PTHR39476:SF1">
    <property type="entry name" value="NADH DEHYDROGENASE [UBIQUINONE] 1 BETA SUBCOMPLEX SUBUNIT 4"/>
    <property type="match status" value="1"/>
</dbReference>
<organism evidence="15 16">
    <name type="scientific">Microthyrium microscopicum</name>
    <dbReference type="NCBI Taxonomy" id="703497"/>
    <lineage>
        <taxon>Eukaryota</taxon>
        <taxon>Fungi</taxon>
        <taxon>Dikarya</taxon>
        <taxon>Ascomycota</taxon>
        <taxon>Pezizomycotina</taxon>
        <taxon>Dothideomycetes</taxon>
        <taxon>Dothideomycetes incertae sedis</taxon>
        <taxon>Microthyriales</taxon>
        <taxon>Microthyriaceae</taxon>
        <taxon>Microthyrium</taxon>
    </lineage>
</organism>
<keyword evidence="15" id="KW-0830">Ubiquinone</keyword>
<evidence type="ECO:0000256" key="9">
    <source>
        <dbReference type="ARBA" id="ARBA00022989"/>
    </source>
</evidence>
<evidence type="ECO:0000256" key="4">
    <source>
        <dbReference type="ARBA" id="ARBA00022448"/>
    </source>
</evidence>
<evidence type="ECO:0000256" key="13">
    <source>
        <dbReference type="ARBA" id="ARBA00030987"/>
    </source>
</evidence>
<evidence type="ECO:0000256" key="10">
    <source>
        <dbReference type="ARBA" id="ARBA00023128"/>
    </source>
</evidence>
<accession>A0A6A6UKT4</accession>
<evidence type="ECO:0000256" key="12">
    <source>
        <dbReference type="ARBA" id="ARBA00030212"/>
    </source>
</evidence>
<evidence type="ECO:0000256" key="8">
    <source>
        <dbReference type="ARBA" id="ARBA00022982"/>
    </source>
</evidence>
<sequence>MAGGHGPQVVNMDPALLKWYNMSANRYKYFKWTPRTARISLVYVAIIPAAFLYVGLQTDGKYEFRGKLRGNPIVEY</sequence>
<evidence type="ECO:0000313" key="16">
    <source>
        <dbReference type="Proteomes" id="UP000799302"/>
    </source>
</evidence>
<evidence type="ECO:0000256" key="3">
    <source>
        <dbReference type="ARBA" id="ARBA00018681"/>
    </source>
</evidence>
<evidence type="ECO:0000256" key="2">
    <source>
        <dbReference type="ARBA" id="ARBA00007260"/>
    </source>
</evidence>
<keyword evidence="5" id="KW-0679">Respiratory chain</keyword>
<dbReference type="OrthoDB" id="15108at2759"/>
<evidence type="ECO:0000313" key="15">
    <source>
        <dbReference type="EMBL" id="KAF2672832.1"/>
    </source>
</evidence>
<keyword evidence="8" id="KW-0249">Electron transport</keyword>
<keyword evidence="11 14" id="KW-0472">Membrane</keyword>
<dbReference type="EMBL" id="MU004231">
    <property type="protein sequence ID" value="KAF2672832.1"/>
    <property type="molecule type" value="Genomic_DNA"/>
</dbReference>
<keyword evidence="9 14" id="KW-1133">Transmembrane helix</keyword>
<evidence type="ECO:0000256" key="1">
    <source>
        <dbReference type="ARBA" id="ARBA00004434"/>
    </source>
</evidence>
<keyword evidence="16" id="KW-1185">Reference proteome</keyword>